<gene>
    <name evidence="8" type="ORF">Nepgr_024827</name>
</gene>
<dbReference type="GO" id="GO:0046983">
    <property type="term" value="F:protein dimerization activity"/>
    <property type="evidence" value="ECO:0007669"/>
    <property type="project" value="InterPro"/>
</dbReference>
<sequence length="240" mass="27472">MGRKRVELSWIQNESSRKITFKKRKKGLGKKMEELTILCGVEGCLLILNPDGTDPFVWPSTDKAKEMLAQFESLSKIEQTKKMMNYDQYMEEANEKLCRSIAKHEKRNKEMEASQIMHQISHGRRIEALTIEELNVLIWYSEQKLKYIRRRTQLFPKKSDHSGPSLPASEQPPPPPPPIPIEQATASGNTIPKEGNIIEEASGQFFMELLSYGENKIEDASLANEMGQRIEDPCPKSHDD</sequence>
<dbReference type="InterPro" id="IPR050142">
    <property type="entry name" value="MADS-box/MEF2_TF"/>
</dbReference>
<dbReference type="Pfam" id="PF00319">
    <property type="entry name" value="SRF-TF"/>
    <property type="match status" value="1"/>
</dbReference>
<accession>A0AAD3T5U7</accession>
<reference evidence="8" key="1">
    <citation type="submission" date="2023-05" db="EMBL/GenBank/DDBJ databases">
        <title>Nepenthes gracilis genome sequencing.</title>
        <authorList>
            <person name="Fukushima K."/>
        </authorList>
    </citation>
    <scope>NUCLEOTIDE SEQUENCE</scope>
    <source>
        <strain evidence="8">SING2019-196</strain>
    </source>
</reference>
<keyword evidence="5" id="KW-0539">Nucleus</keyword>
<dbReference type="GO" id="GO:0045944">
    <property type="term" value="P:positive regulation of transcription by RNA polymerase II"/>
    <property type="evidence" value="ECO:0007669"/>
    <property type="project" value="InterPro"/>
</dbReference>
<evidence type="ECO:0000256" key="4">
    <source>
        <dbReference type="ARBA" id="ARBA00023163"/>
    </source>
</evidence>
<dbReference type="GO" id="GO:0000981">
    <property type="term" value="F:DNA-binding transcription factor activity, RNA polymerase II-specific"/>
    <property type="evidence" value="ECO:0007669"/>
    <property type="project" value="InterPro"/>
</dbReference>
<dbReference type="EMBL" id="BSYO01000025">
    <property type="protein sequence ID" value="GMH22984.1"/>
    <property type="molecule type" value="Genomic_DNA"/>
</dbReference>
<proteinExistence type="predicted"/>
<feature type="region of interest" description="Disordered" evidence="6">
    <location>
        <begin position="156"/>
        <end position="189"/>
    </location>
</feature>
<evidence type="ECO:0000256" key="1">
    <source>
        <dbReference type="ARBA" id="ARBA00004123"/>
    </source>
</evidence>
<dbReference type="PRINTS" id="PR00404">
    <property type="entry name" value="MADSDOMAIN"/>
</dbReference>
<evidence type="ECO:0000256" key="3">
    <source>
        <dbReference type="ARBA" id="ARBA00023125"/>
    </source>
</evidence>
<dbReference type="SMART" id="SM00432">
    <property type="entry name" value="MADS"/>
    <property type="match status" value="1"/>
</dbReference>
<dbReference type="GO" id="GO:0005634">
    <property type="term" value="C:nucleus"/>
    <property type="evidence" value="ECO:0007669"/>
    <property type="project" value="UniProtKB-SubCell"/>
</dbReference>
<keyword evidence="2" id="KW-0805">Transcription regulation</keyword>
<organism evidence="8 9">
    <name type="scientific">Nepenthes gracilis</name>
    <name type="common">Slender pitcher plant</name>
    <dbReference type="NCBI Taxonomy" id="150966"/>
    <lineage>
        <taxon>Eukaryota</taxon>
        <taxon>Viridiplantae</taxon>
        <taxon>Streptophyta</taxon>
        <taxon>Embryophyta</taxon>
        <taxon>Tracheophyta</taxon>
        <taxon>Spermatophyta</taxon>
        <taxon>Magnoliopsida</taxon>
        <taxon>eudicotyledons</taxon>
        <taxon>Gunneridae</taxon>
        <taxon>Pentapetalae</taxon>
        <taxon>Caryophyllales</taxon>
        <taxon>Nepenthaceae</taxon>
        <taxon>Nepenthes</taxon>
    </lineage>
</organism>
<dbReference type="SUPFAM" id="SSF55455">
    <property type="entry name" value="SRF-like"/>
    <property type="match status" value="1"/>
</dbReference>
<evidence type="ECO:0000256" key="6">
    <source>
        <dbReference type="SAM" id="MobiDB-lite"/>
    </source>
</evidence>
<comment type="caution">
    <text evidence="8">The sequence shown here is derived from an EMBL/GenBank/DDBJ whole genome shotgun (WGS) entry which is preliminary data.</text>
</comment>
<keyword evidence="9" id="KW-1185">Reference proteome</keyword>
<dbReference type="PANTHER" id="PTHR48019">
    <property type="entry name" value="SERUM RESPONSE FACTOR HOMOLOG"/>
    <property type="match status" value="1"/>
</dbReference>
<evidence type="ECO:0000259" key="7">
    <source>
        <dbReference type="PROSITE" id="PS50066"/>
    </source>
</evidence>
<dbReference type="InterPro" id="IPR002100">
    <property type="entry name" value="TF_MADSbox"/>
</dbReference>
<evidence type="ECO:0000313" key="9">
    <source>
        <dbReference type="Proteomes" id="UP001279734"/>
    </source>
</evidence>
<feature type="domain" description="MADS-box" evidence="7">
    <location>
        <begin position="1"/>
        <end position="52"/>
    </location>
</feature>
<dbReference type="Gene3D" id="3.40.1810.10">
    <property type="entry name" value="Transcription factor, MADS-box"/>
    <property type="match status" value="1"/>
</dbReference>
<evidence type="ECO:0000313" key="8">
    <source>
        <dbReference type="EMBL" id="GMH22984.1"/>
    </source>
</evidence>
<feature type="compositionally biased region" description="Pro residues" evidence="6">
    <location>
        <begin position="170"/>
        <end position="180"/>
    </location>
</feature>
<protein>
    <recommendedName>
        <fullName evidence="7">MADS-box domain-containing protein</fullName>
    </recommendedName>
</protein>
<dbReference type="InterPro" id="IPR036879">
    <property type="entry name" value="TF_MADSbox_sf"/>
</dbReference>
<dbReference type="CDD" id="cd00266">
    <property type="entry name" value="MADS_SRF_like"/>
    <property type="match status" value="1"/>
</dbReference>
<dbReference type="AlphaFoldDB" id="A0AAD3T5U7"/>
<evidence type="ECO:0000256" key="2">
    <source>
        <dbReference type="ARBA" id="ARBA00023015"/>
    </source>
</evidence>
<keyword evidence="4" id="KW-0804">Transcription</keyword>
<name>A0AAD3T5U7_NEPGR</name>
<dbReference type="PROSITE" id="PS50066">
    <property type="entry name" value="MADS_BOX_2"/>
    <property type="match status" value="1"/>
</dbReference>
<evidence type="ECO:0000256" key="5">
    <source>
        <dbReference type="ARBA" id="ARBA00023242"/>
    </source>
</evidence>
<comment type="subcellular location">
    <subcellularLocation>
        <location evidence="1">Nucleus</location>
    </subcellularLocation>
</comment>
<dbReference type="GO" id="GO:0000987">
    <property type="term" value="F:cis-regulatory region sequence-specific DNA binding"/>
    <property type="evidence" value="ECO:0007669"/>
    <property type="project" value="InterPro"/>
</dbReference>
<dbReference type="Proteomes" id="UP001279734">
    <property type="component" value="Unassembled WGS sequence"/>
</dbReference>
<dbReference type="InterPro" id="IPR033897">
    <property type="entry name" value="SRF-like_MADS-box"/>
</dbReference>
<keyword evidence="3" id="KW-0238">DNA-binding</keyword>